<feature type="transmembrane region" description="Helical" evidence="17">
    <location>
        <begin position="109"/>
        <end position="128"/>
    </location>
</feature>
<dbReference type="GO" id="GO:0004376">
    <property type="term" value="F:GPI mannosyltransferase activity"/>
    <property type="evidence" value="ECO:0007669"/>
    <property type="project" value="InterPro"/>
</dbReference>
<feature type="region of interest" description="Disordered" evidence="16">
    <location>
        <begin position="1091"/>
        <end position="1157"/>
    </location>
</feature>
<dbReference type="Gene3D" id="3.40.850.10">
    <property type="entry name" value="Kinesin motor domain"/>
    <property type="match status" value="1"/>
</dbReference>
<evidence type="ECO:0000256" key="12">
    <source>
        <dbReference type="ARBA" id="ARBA00023136"/>
    </source>
</evidence>
<evidence type="ECO:0000256" key="6">
    <source>
        <dbReference type="ARBA" id="ARBA00022679"/>
    </source>
</evidence>
<evidence type="ECO:0000256" key="9">
    <source>
        <dbReference type="ARBA" id="ARBA00022824"/>
    </source>
</evidence>
<proteinExistence type="inferred from homology"/>
<dbReference type="InterPro" id="IPR027417">
    <property type="entry name" value="P-loop_NTPase"/>
</dbReference>
<feature type="domain" description="Kinesin motor" evidence="18">
    <location>
        <begin position="384"/>
        <end position="743"/>
    </location>
</feature>
<dbReference type="GO" id="GO:0007018">
    <property type="term" value="P:microtubule-based movement"/>
    <property type="evidence" value="ECO:0007669"/>
    <property type="project" value="InterPro"/>
</dbReference>
<dbReference type="PROSITE" id="PS00411">
    <property type="entry name" value="KINESIN_MOTOR_1"/>
    <property type="match status" value="1"/>
</dbReference>
<keyword evidence="12 17" id="KW-0472">Membrane</keyword>
<comment type="similarity">
    <text evidence="14">Belongs to the TRAFAC class myosin-kinesin ATPase superfamily. Kinesin family.</text>
</comment>
<keyword evidence="8 14" id="KW-0547">Nucleotide-binding</keyword>
<comment type="similarity">
    <text evidence="3">Belongs to the PIGM family.</text>
</comment>
<feature type="compositionally biased region" description="Basic residues" evidence="16">
    <location>
        <begin position="1863"/>
        <end position="1880"/>
    </location>
</feature>
<feature type="compositionally biased region" description="Basic residues" evidence="16">
    <location>
        <begin position="1003"/>
        <end position="1021"/>
    </location>
</feature>
<evidence type="ECO:0000256" key="15">
    <source>
        <dbReference type="SAM" id="Coils"/>
    </source>
</evidence>
<dbReference type="InterPro" id="IPR036961">
    <property type="entry name" value="Kinesin_motor_dom_sf"/>
</dbReference>
<evidence type="ECO:0000256" key="16">
    <source>
        <dbReference type="SAM" id="MobiDB-lite"/>
    </source>
</evidence>
<feature type="transmembrane region" description="Helical" evidence="17">
    <location>
        <begin position="32"/>
        <end position="50"/>
    </location>
</feature>
<dbReference type="EMBL" id="AABL01000667">
    <property type="protein sequence ID" value="EAA21870.1"/>
    <property type="molecule type" value="Genomic_DNA"/>
</dbReference>
<dbReference type="PRINTS" id="PR00380">
    <property type="entry name" value="KINESINHEAVY"/>
</dbReference>
<feature type="compositionally biased region" description="Basic and acidic residues" evidence="16">
    <location>
        <begin position="1101"/>
        <end position="1116"/>
    </location>
</feature>
<evidence type="ECO:0000256" key="13">
    <source>
        <dbReference type="ARBA" id="ARBA00032997"/>
    </source>
</evidence>
<dbReference type="GO" id="GO:0003777">
    <property type="term" value="F:microtubule motor activity"/>
    <property type="evidence" value="ECO:0007669"/>
    <property type="project" value="InterPro"/>
</dbReference>
<dbReference type="PROSITE" id="PS50067">
    <property type="entry name" value="KINESIN_MOTOR_2"/>
    <property type="match status" value="1"/>
</dbReference>
<dbReference type="InParanoid" id="Q7RLW2"/>
<comment type="pathway">
    <text evidence="2">Glycolipid biosynthesis; glycosylphosphatidylinositol-anchor biosynthesis.</text>
</comment>
<dbReference type="GO" id="GO:0005524">
    <property type="term" value="F:ATP binding"/>
    <property type="evidence" value="ECO:0007669"/>
    <property type="project" value="UniProtKB-UniRule"/>
</dbReference>
<dbReference type="Pfam" id="PF00225">
    <property type="entry name" value="Kinesin"/>
    <property type="match status" value="1"/>
</dbReference>
<feature type="compositionally biased region" description="Basic and acidic residues" evidence="16">
    <location>
        <begin position="1700"/>
        <end position="1712"/>
    </location>
</feature>
<dbReference type="PANTHER" id="PTHR12886:SF0">
    <property type="entry name" value="GPI MANNOSYLTRANSFERASE 1"/>
    <property type="match status" value="1"/>
</dbReference>
<keyword evidence="4" id="KW-0337">GPI-anchor biosynthesis</keyword>
<keyword evidence="10 14" id="KW-0067">ATP-binding</keyword>
<dbReference type="SMART" id="SM00129">
    <property type="entry name" value="KISc"/>
    <property type="match status" value="1"/>
</dbReference>
<feature type="coiled-coil region" evidence="15">
    <location>
        <begin position="1621"/>
        <end position="1680"/>
    </location>
</feature>
<sequence length="2013" mass="233747">MGNSITEKRSKIFKQNKSYFSDINNIDYTKKIIYFLGILVRIITYYYGLWQDKNLNVKFTDIDYYVFSDAAKYVLNNKSPYNRYTYRYTPLLAYLMIPNFIINFSFGKFLFSSIDFLVSIIIIKIIKIKYPENKNYILYASLWLLNPLVITISIRGNADCIPCLLVLLTVFFIYQKKIYVSAFFYGLSVNFKIYPIIYSLPLMLYLNKNYLNKDNIFQLKQIKTEGIYINKIISIFYIIRNFFKELFKLNTDQLKFSLFSFTTFLALNLIFYAIYGYEFLYESFIYHLVRQDHKHNFSLFFYIMYLTIENNSKIIPLITFIPQFVLVALFGFKYAKSNLELSMFLQTLSFIALNKVITSQVNSGHLKAWKMNDTDMQLVVEPLSLSEMLNARIPKKGNKVEVKKTVEKTEGQKAVLQRHYAFDRCFDDHVGNEEVYRHLARDIILDTFKGINGCILAYGQTGSGKTHSIMGVPADPGMLPRSLAEFFNGIENPSSLNEENASNNTDDESNNNTKEFLMSVTYLEVYMERVNDLLQEGYRGGAVENLDVKEDPKRGFVVIGIQEETVTSIDEVMLLVAKAEQRRHISQTNFNETSSRSHTIFTVILESNQVLSNGTSINKRGELKIVDLAGNERAGRAAEGIENAKTLIEEGKSINKSLFVLSEVISKLSKRAQAIAMGDEKKIKKIQEDLVFIPWRDSKLTRILSKSLGGNCRASVIVAVHPSHFYLDTSFSTLRFALKCKTIKKKIEVNYLSAEQSVIMQQKELIAKLQNQLKHLSTNKNTDINSHVGDKDYISNRDPENDEKILALKNELEEKVKKFQNFILKSELHVNSNNYRRLRSIDDDNNNEKLLKYSMTISTNIKNEYNWLRSFDTHEYDFKSDGIEKYENKNAKEKFNISKVMEYLKNKSPYKMNSSEISNLDEVSNESQKDDSISLNYYNELDELEKLELKEAPRKKKKDKGGGNNVNHNASSVNKIYDELSKLSTMEYNNYMEEEREEAEKRKKERIHSKGVQGSKKKKGKNIQNKALSFNNKDNIDSSKLKGKKMSTNNFKKKKTYIVSNVKNKRDLYEKSMVSTKNKLEDTEIGEYASLIAPKDEDNDLDHSKDNDSDKNKENTDNDDDEGNKTADINDNEDEDVKNADLRSNKSSFTQNISKHSSSLYLCPPKGRINNEKRTSIISNLKRKIGEDLKKKKKIMDRNIELNNQIKFIMKLMQKVGLSTILTGVVPPGRNIENVLKLQENLKDDLKIHDNKKSLEILNEKVINSGTYGNVIYNTPSSQKKSDGKKDVDYDDDDEASLLNGYFDFNNNNEIKYNENISHVFINEMFFSFLLRIQQKQQAKGNNNNDEDNENGESLNNMEETLKKEEKPFDLSKKALEDILGSAISNKIAEKEGNSMEFSKIIKDEKNKNTIDSILSMLTPWEQKILALLYEQKKMREQVQKIKEKFSQRIKNINIFIKKILIDKIEVEKHFNRIVKVTEQYKEDMLKTSDVDSNFKFAGLMKKLEELSISLSEKTRDFNVLAEFHLNLRKENEKKDTLIKELEEENKLFYLVPKYNELLNELNCHDGNSIAAKELKKEFLLMYGRLMITKKKLQEKEVIENDIRNLNKHIYTELIESISIIKNLESQNKFLEYKLNLENKKKVEKVKKLLNEKEKLNKVISEMERMLEDANIDTSTLKNEILTNFNNTYTSINNIDSEEEKPPKELDTNKKENKVKKTKKKKKKKQTIQNESKEDDSYQNILEYTPKRQTSKNYINRGYSGEKITKNATKRVNTGLETKKGIGKKKKNEEKNILKNAYGSNSLNDVLSEKKLNKKKKNLKKNMDVDNNNIENPVRKMKKGDYNNSIDDIQILQELKPSNSIGKKSKRKIVKEKKKNKKKHQKEERASIDLDGINMSNELKSSNNIIIKKKKNKKKHQKEERESIDLDGINMSNELKSSNNIIIKKKKNKKKKTEKENILKYINNVDQAIPKSALTEENKFNTFKSGISIANIETNKMRDILNKELEKKRIKTK</sequence>
<comment type="subcellular location">
    <subcellularLocation>
        <location evidence="1">Endoplasmic reticulum membrane</location>
        <topology evidence="1">Multi-pass membrane protein</topology>
    </subcellularLocation>
</comment>
<dbReference type="GO" id="GO:1990529">
    <property type="term" value="C:glycosylphosphatidylinositol-mannosyltransferase I complex"/>
    <property type="evidence" value="ECO:0007669"/>
    <property type="project" value="TreeGrafter"/>
</dbReference>
<feature type="binding site" evidence="14">
    <location>
        <begin position="459"/>
        <end position="466"/>
    </location>
    <ligand>
        <name>ATP</name>
        <dbReference type="ChEBI" id="CHEBI:30616"/>
    </ligand>
</feature>
<evidence type="ECO:0000256" key="7">
    <source>
        <dbReference type="ARBA" id="ARBA00022692"/>
    </source>
</evidence>
<keyword evidence="20" id="KW-1185">Reference proteome</keyword>
<evidence type="ECO:0000256" key="3">
    <source>
        <dbReference type="ARBA" id="ARBA00011071"/>
    </source>
</evidence>
<evidence type="ECO:0000256" key="8">
    <source>
        <dbReference type="ARBA" id="ARBA00022741"/>
    </source>
</evidence>
<dbReference type="GO" id="GO:0008017">
    <property type="term" value="F:microtubule binding"/>
    <property type="evidence" value="ECO:0007669"/>
    <property type="project" value="InterPro"/>
</dbReference>
<name>Q7RLW2_PLAYO</name>
<feature type="region of interest" description="Disordered" evidence="16">
    <location>
        <begin position="1857"/>
        <end position="1890"/>
    </location>
</feature>
<dbReference type="GO" id="GO:0005789">
    <property type="term" value="C:endoplasmic reticulum membrane"/>
    <property type="evidence" value="ECO:0007669"/>
    <property type="project" value="UniProtKB-SubCell"/>
</dbReference>
<dbReference type="GO" id="GO:0006506">
    <property type="term" value="P:GPI anchor biosynthetic process"/>
    <property type="evidence" value="ECO:0007669"/>
    <property type="project" value="UniProtKB-UniPathway"/>
</dbReference>
<organism evidence="19 20">
    <name type="scientific">Plasmodium yoelii yoelii</name>
    <dbReference type="NCBI Taxonomy" id="73239"/>
    <lineage>
        <taxon>Eukaryota</taxon>
        <taxon>Sar</taxon>
        <taxon>Alveolata</taxon>
        <taxon>Apicomplexa</taxon>
        <taxon>Aconoidasida</taxon>
        <taxon>Haemosporida</taxon>
        <taxon>Plasmodiidae</taxon>
        <taxon>Plasmodium</taxon>
        <taxon>Plasmodium (Vinckeia)</taxon>
    </lineage>
</organism>
<dbReference type="STRING" id="73239.Q7RLW2"/>
<dbReference type="PANTHER" id="PTHR12886">
    <property type="entry name" value="PIG-M MANNOSYLTRANSFERASE"/>
    <property type="match status" value="1"/>
</dbReference>
<evidence type="ECO:0000313" key="20">
    <source>
        <dbReference type="Proteomes" id="UP000008553"/>
    </source>
</evidence>
<keyword evidence="15" id="KW-0175">Coiled coil</keyword>
<comment type="caution">
    <text evidence="19">The sequence shown here is derived from an EMBL/GenBank/DDBJ whole genome shotgun (WGS) entry which is preliminary data.</text>
</comment>
<evidence type="ECO:0000256" key="1">
    <source>
        <dbReference type="ARBA" id="ARBA00004477"/>
    </source>
</evidence>
<feature type="transmembrane region" description="Helical" evidence="17">
    <location>
        <begin position="226"/>
        <end position="243"/>
    </location>
</feature>
<feature type="region of interest" description="Disordered" evidence="16">
    <location>
        <begin position="1694"/>
        <end position="1749"/>
    </location>
</feature>
<protein>
    <recommendedName>
        <fullName evidence="13">GPI mannosyltransferase I</fullName>
    </recommendedName>
</protein>
<dbReference type="GO" id="GO:0051751">
    <property type="term" value="F:alpha-1,4-mannosyltransferase activity"/>
    <property type="evidence" value="ECO:0007669"/>
    <property type="project" value="InterPro"/>
</dbReference>
<feature type="coiled-coil region" evidence="15">
    <location>
        <begin position="752"/>
        <end position="779"/>
    </location>
</feature>
<feature type="region of interest" description="Disordered" evidence="16">
    <location>
        <begin position="949"/>
        <end position="970"/>
    </location>
</feature>
<keyword evidence="6" id="KW-0808">Transferase</keyword>
<feature type="region of interest" description="Disordered" evidence="16">
    <location>
        <begin position="1815"/>
        <end position="1842"/>
    </location>
</feature>
<dbReference type="SUPFAM" id="SSF52540">
    <property type="entry name" value="P-loop containing nucleoside triphosphate hydrolases"/>
    <property type="match status" value="1"/>
</dbReference>
<dbReference type="UniPathway" id="UPA00196"/>
<evidence type="ECO:0000256" key="4">
    <source>
        <dbReference type="ARBA" id="ARBA00022502"/>
    </source>
</evidence>
<dbReference type="Proteomes" id="UP000008553">
    <property type="component" value="Unassembled WGS sequence"/>
</dbReference>
<evidence type="ECO:0000256" key="2">
    <source>
        <dbReference type="ARBA" id="ARBA00004687"/>
    </source>
</evidence>
<evidence type="ECO:0000259" key="18">
    <source>
        <dbReference type="PROSITE" id="PS50067"/>
    </source>
</evidence>
<keyword evidence="9" id="KW-0256">Endoplasmic reticulum</keyword>
<keyword evidence="14" id="KW-0505">Motor protein</keyword>
<feature type="transmembrane region" description="Helical" evidence="17">
    <location>
        <begin position="314"/>
        <end position="332"/>
    </location>
</feature>
<keyword evidence="7 17" id="KW-0812">Transmembrane</keyword>
<feature type="transmembrane region" description="Helical" evidence="17">
    <location>
        <begin position="183"/>
        <end position="206"/>
    </location>
</feature>
<feature type="transmembrane region" description="Helical" evidence="17">
    <location>
        <begin position="255"/>
        <end position="275"/>
    </location>
</feature>
<feature type="region of interest" description="Disordered" evidence="16">
    <location>
        <begin position="994"/>
        <end position="1048"/>
    </location>
</feature>
<dbReference type="InterPro" id="IPR019821">
    <property type="entry name" value="Kinesin_motor_CS"/>
</dbReference>
<evidence type="ECO:0000256" key="11">
    <source>
        <dbReference type="ARBA" id="ARBA00022989"/>
    </source>
</evidence>
<dbReference type="InterPro" id="IPR001752">
    <property type="entry name" value="Kinesin_motor_dom"/>
</dbReference>
<dbReference type="PaxDb" id="73239-Q7RLW2"/>
<feature type="compositionally biased region" description="Polar residues" evidence="16">
    <location>
        <begin position="1145"/>
        <end position="1157"/>
    </location>
</feature>
<accession>Q7RLW2</accession>
<evidence type="ECO:0000256" key="10">
    <source>
        <dbReference type="ARBA" id="ARBA00022840"/>
    </source>
</evidence>
<dbReference type="CDD" id="cd00106">
    <property type="entry name" value="KISc"/>
    <property type="match status" value="1"/>
</dbReference>
<feature type="compositionally biased region" description="Basic residues" evidence="16">
    <location>
        <begin position="1713"/>
        <end position="1726"/>
    </location>
</feature>
<keyword evidence="5 19" id="KW-0328">Glycosyltransferase</keyword>
<evidence type="ECO:0000256" key="14">
    <source>
        <dbReference type="PROSITE-ProRule" id="PRU00283"/>
    </source>
</evidence>
<dbReference type="InterPro" id="IPR007704">
    <property type="entry name" value="PIG-M"/>
</dbReference>
<feature type="compositionally biased region" description="Polar residues" evidence="16">
    <location>
        <begin position="1738"/>
        <end position="1749"/>
    </location>
</feature>
<gene>
    <name evidence="19" type="ORF">PY02427</name>
</gene>
<dbReference type="Pfam" id="PF05007">
    <property type="entry name" value="Mannosyl_trans"/>
    <property type="match status" value="1"/>
</dbReference>
<evidence type="ECO:0000256" key="5">
    <source>
        <dbReference type="ARBA" id="ARBA00022676"/>
    </source>
</evidence>
<evidence type="ECO:0000313" key="19">
    <source>
        <dbReference type="EMBL" id="EAA21870.1"/>
    </source>
</evidence>
<reference evidence="19 20" key="1">
    <citation type="journal article" date="2002" name="Nature">
        <title>Genome sequence and comparative analysis of the model rodent malaria parasite Plasmodium yoelii yoelii.</title>
        <authorList>
            <person name="Carlton J.M."/>
            <person name="Angiuoli S.V."/>
            <person name="Suh B.B."/>
            <person name="Kooij T.W."/>
            <person name="Pertea M."/>
            <person name="Silva J.C."/>
            <person name="Ermolaeva M.D."/>
            <person name="Allen J.E."/>
            <person name="Selengut J.D."/>
            <person name="Koo H.L."/>
            <person name="Peterson J.D."/>
            <person name="Pop M."/>
            <person name="Kosack D.S."/>
            <person name="Shumway M.F."/>
            <person name="Bidwell S.L."/>
            <person name="Shallom S.J."/>
            <person name="van Aken S.E."/>
            <person name="Riedmuller S.B."/>
            <person name="Feldblyum T.V."/>
            <person name="Cho J.K."/>
            <person name="Quackenbush J."/>
            <person name="Sedegah M."/>
            <person name="Shoaibi A."/>
            <person name="Cummings L.M."/>
            <person name="Florens L."/>
            <person name="Yates J.R."/>
            <person name="Raine J.D."/>
            <person name="Sinden R.E."/>
            <person name="Harris M.A."/>
            <person name="Cunningham D.A."/>
            <person name="Preiser P.R."/>
            <person name="Bergman L.W."/>
            <person name="Vaidya A.B."/>
            <person name="van Lin L.H."/>
            <person name="Janse C.J."/>
            <person name="Waters A.P."/>
            <person name="Smith H.O."/>
            <person name="White O.R."/>
            <person name="Salzberg S.L."/>
            <person name="Venter J.C."/>
            <person name="Fraser C.M."/>
            <person name="Hoffman S.L."/>
            <person name="Gardner M.J."/>
            <person name="Carucci D.J."/>
        </authorList>
    </citation>
    <scope>NUCLEOTIDE SEQUENCE [LARGE SCALE GENOMIC DNA]</scope>
    <source>
        <strain evidence="19 20">17XNL</strain>
    </source>
</reference>
<evidence type="ECO:0000256" key="17">
    <source>
        <dbReference type="SAM" id="Phobius"/>
    </source>
</evidence>
<keyword evidence="11 17" id="KW-1133">Transmembrane helix</keyword>